<evidence type="ECO:0000256" key="1">
    <source>
        <dbReference type="SAM" id="Phobius"/>
    </source>
</evidence>
<dbReference type="GO" id="GO:0043709">
    <property type="term" value="P:cell adhesion involved in single-species biofilm formation"/>
    <property type="evidence" value="ECO:0007669"/>
    <property type="project" value="TreeGrafter"/>
</dbReference>
<dbReference type="Gene3D" id="1.10.3210.10">
    <property type="entry name" value="Hypothetical protein af1432"/>
    <property type="match status" value="1"/>
</dbReference>
<dbReference type="SUPFAM" id="SSF55073">
    <property type="entry name" value="Nucleotide cyclase"/>
    <property type="match status" value="1"/>
</dbReference>
<sequence length="566" mass="64854">MKRIRTNRLKEINDIVTIVKLASLLFTAIIFFQYLLNGEEVLNNWVYRQLMLIAVGGILLFLLAMYLLWALSLEEKINKDKYRKVIFIENLVFIAIFFISVIISGGNESEYKYIFLFIITSSTIQLGLKSGIAVSLISSILILAMDIFCLTNSGGVNKFFQNDIILSGIFVLTAWPLGFYVKIEGEHINQLEGLVNKDGLTEVYNHRYFHDTLKEKVSLSGKYNENISLIFIDIDYFKHYNDLYGHQRGDEVLRTIGNILKKNIRSTDIAARYGGEEFALILPNTTEEQALLIADRIRSVIEKTKFYGEENQPSGVLTASMGVSVFPVKAKSDIELIKSADDALYRAKFFNKNRVETYTSILDDLKNDIDERDVELVTSIKTLISVINAKDRYTYGHSERVVLYSRLLAQKLNLSKEEEDTLIYGAYMHDIGKINIAQDVLMKKMPLLPEEWNMLKQHPENGVEIIKPVKSLQNMIPIILHHHEKYNGTGYPGSLKGEEIPYLARVLTVVDSFDAMTSNRPYNKRKTYEEAIIELRKFSGIQFDPIIAEKFIEVIEENKDRLDSLV</sequence>
<dbReference type="FunFam" id="3.30.70.270:FF:000001">
    <property type="entry name" value="Diguanylate cyclase domain protein"/>
    <property type="match status" value="1"/>
</dbReference>
<dbReference type="AlphaFoldDB" id="R9CE46"/>
<gene>
    <name evidence="4" type="ORF">A500_03491</name>
</gene>
<keyword evidence="1" id="KW-1133">Transmembrane helix</keyword>
<feature type="transmembrane region" description="Helical" evidence="1">
    <location>
        <begin position="12"/>
        <end position="35"/>
    </location>
</feature>
<evidence type="ECO:0000259" key="2">
    <source>
        <dbReference type="PROSITE" id="PS50887"/>
    </source>
</evidence>
<comment type="caution">
    <text evidence="4">The sequence shown here is derived from an EMBL/GenBank/DDBJ whole genome shotgun (WGS) entry which is preliminary data.</text>
</comment>
<dbReference type="InterPro" id="IPR003607">
    <property type="entry name" value="HD/PDEase_dom"/>
</dbReference>
<feature type="transmembrane region" description="Helical" evidence="1">
    <location>
        <begin position="85"/>
        <end position="107"/>
    </location>
</feature>
<dbReference type="InterPro" id="IPR000160">
    <property type="entry name" value="GGDEF_dom"/>
</dbReference>
<feature type="transmembrane region" description="Helical" evidence="1">
    <location>
        <begin position="50"/>
        <end position="73"/>
    </location>
</feature>
<dbReference type="Pfam" id="PF13487">
    <property type="entry name" value="HD_5"/>
    <property type="match status" value="1"/>
</dbReference>
<proteinExistence type="predicted"/>
<dbReference type="InterPro" id="IPR043128">
    <property type="entry name" value="Rev_trsase/Diguanyl_cyclase"/>
</dbReference>
<dbReference type="SMART" id="SM00267">
    <property type="entry name" value="GGDEF"/>
    <property type="match status" value="1"/>
</dbReference>
<dbReference type="GO" id="GO:0052621">
    <property type="term" value="F:diguanylate cyclase activity"/>
    <property type="evidence" value="ECO:0007669"/>
    <property type="project" value="TreeGrafter"/>
</dbReference>
<dbReference type="SUPFAM" id="SSF109604">
    <property type="entry name" value="HD-domain/PDEase-like"/>
    <property type="match status" value="1"/>
</dbReference>
<dbReference type="CDD" id="cd00077">
    <property type="entry name" value="HDc"/>
    <property type="match status" value="1"/>
</dbReference>
<keyword evidence="1" id="KW-0812">Transmembrane</keyword>
<dbReference type="InterPro" id="IPR050469">
    <property type="entry name" value="Diguanylate_Cyclase"/>
</dbReference>
<dbReference type="Proteomes" id="UP000013988">
    <property type="component" value="Unassembled WGS sequence"/>
</dbReference>
<evidence type="ECO:0000313" key="4">
    <source>
        <dbReference type="EMBL" id="EOR27629.1"/>
    </source>
</evidence>
<feature type="transmembrane region" description="Helical" evidence="1">
    <location>
        <begin position="164"/>
        <end position="181"/>
    </location>
</feature>
<dbReference type="PANTHER" id="PTHR45138:SF9">
    <property type="entry name" value="DIGUANYLATE CYCLASE DGCM-RELATED"/>
    <property type="match status" value="1"/>
</dbReference>
<accession>R9CE46</accession>
<dbReference type="RefSeq" id="WP_016206172.1">
    <property type="nucleotide sequence ID" value="NZ_ASRV01000037.1"/>
</dbReference>
<feature type="transmembrane region" description="Helical" evidence="1">
    <location>
        <begin position="113"/>
        <end position="143"/>
    </location>
</feature>
<evidence type="ECO:0000259" key="3">
    <source>
        <dbReference type="PROSITE" id="PS51832"/>
    </source>
</evidence>
<dbReference type="OrthoDB" id="9804747at2"/>
<name>R9CE46_9CLOT</name>
<dbReference type="PROSITE" id="PS50887">
    <property type="entry name" value="GGDEF"/>
    <property type="match status" value="1"/>
</dbReference>
<dbReference type="InterPro" id="IPR029787">
    <property type="entry name" value="Nucleotide_cyclase"/>
</dbReference>
<dbReference type="GO" id="GO:0005886">
    <property type="term" value="C:plasma membrane"/>
    <property type="evidence" value="ECO:0007669"/>
    <property type="project" value="TreeGrafter"/>
</dbReference>
<dbReference type="CDD" id="cd01949">
    <property type="entry name" value="GGDEF"/>
    <property type="match status" value="1"/>
</dbReference>
<dbReference type="PROSITE" id="PS51832">
    <property type="entry name" value="HD_GYP"/>
    <property type="match status" value="1"/>
</dbReference>
<dbReference type="EMBL" id="ASRV01000037">
    <property type="protein sequence ID" value="EOR27629.1"/>
    <property type="molecule type" value="Genomic_DNA"/>
</dbReference>
<feature type="domain" description="HD-GYP" evidence="3">
    <location>
        <begin position="372"/>
        <end position="566"/>
    </location>
</feature>
<dbReference type="NCBIfam" id="TIGR00254">
    <property type="entry name" value="GGDEF"/>
    <property type="match status" value="1"/>
</dbReference>
<dbReference type="Pfam" id="PF00990">
    <property type="entry name" value="GGDEF"/>
    <property type="match status" value="1"/>
</dbReference>
<dbReference type="GO" id="GO:1902201">
    <property type="term" value="P:negative regulation of bacterial-type flagellum-dependent cell motility"/>
    <property type="evidence" value="ECO:0007669"/>
    <property type="project" value="TreeGrafter"/>
</dbReference>
<organism evidence="4 5">
    <name type="scientific">Clostridium sartagoforme AAU1</name>
    <dbReference type="NCBI Taxonomy" id="1202534"/>
    <lineage>
        <taxon>Bacteria</taxon>
        <taxon>Bacillati</taxon>
        <taxon>Bacillota</taxon>
        <taxon>Clostridia</taxon>
        <taxon>Eubacteriales</taxon>
        <taxon>Clostridiaceae</taxon>
        <taxon>Clostridium</taxon>
    </lineage>
</organism>
<keyword evidence="1" id="KW-0472">Membrane</keyword>
<dbReference type="PANTHER" id="PTHR45138">
    <property type="entry name" value="REGULATORY COMPONENTS OF SENSORY TRANSDUCTION SYSTEM"/>
    <property type="match status" value="1"/>
</dbReference>
<dbReference type="InterPro" id="IPR037522">
    <property type="entry name" value="HD_GYP_dom"/>
</dbReference>
<keyword evidence="5" id="KW-1185">Reference proteome</keyword>
<dbReference type="PATRIC" id="fig|1202534.3.peg.695"/>
<evidence type="ECO:0000313" key="5">
    <source>
        <dbReference type="Proteomes" id="UP000013988"/>
    </source>
</evidence>
<reference evidence="4 5" key="1">
    <citation type="submission" date="2013-03" db="EMBL/GenBank/DDBJ databases">
        <title>Whole genome shotgun sequencing of Clostridium sartagoforme AAU1.</title>
        <authorList>
            <person name="Joshi C.G."/>
            <person name="Duggirala S.M."/>
            <person name="Nathani N.M."/>
            <person name="Bhatt V.D."/>
            <person name="Patel A.K."/>
            <person name="Pandya P.R."/>
            <person name="KaPatel J.A."/>
        </authorList>
    </citation>
    <scope>NUCLEOTIDE SEQUENCE [LARGE SCALE GENOMIC DNA]</scope>
    <source>
        <strain evidence="4 5">AAU1</strain>
    </source>
</reference>
<dbReference type="Gene3D" id="3.30.70.270">
    <property type="match status" value="1"/>
</dbReference>
<protein>
    <submittedName>
        <fullName evidence="4">Diguanylate cyclase</fullName>
    </submittedName>
</protein>
<dbReference type="SMART" id="SM00471">
    <property type="entry name" value="HDc"/>
    <property type="match status" value="1"/>
</dbReference>
<feature type="domain" description="GGDEF" evidence="2">
    <location>
        <begin position="225"/>
        <end position="360"/>
    </location>
</feature>